<name>A0A316L7U1_9FLAO</name>
<dbReference type="EMBL" id="QGEG01000001">
    <property type="protein sequence ID" value="PWL40373.1"/>
    <property type="molecule type" value="Genomic_DNA"/>
</dbReference>
<dbReference type="InterPro" id="IPR058625">
    <property type="entry name" value="MdtA-like_BSH"/>
</dbReference>
<evidence type="ECO:0000259" key="1">
    <source>
        <dbReference type="Pfam" id="PF25917"/>
    </source>
</evidence>
<dbReference type="Pfam" id="PF25917">
    <property type="entry name" value="BSH_RND"/>
    <property type="match status" value="1"/>
</dbReference>
<evidence type="ECO:0000313" key="2">
    <source>
        <dbReference type="EMBL" id="PWL40373.1"/>
    </source>
</evidence>
<accession>A0A316L7U1</accession>
<keyword evidence="3" id="KW-1185">Reference proteome</keyword>
<organism evidence="2 3">
    <name type="scientific">Flagellimonas aquimarina</name>
    <dbReference type="NCBI Taxonomy" id="2201895"/>
    <lineage>
        <taxon>Bacteria</taxon>
        <taxon>Pseudomonadati</taxon>
        <taxon>Bacteroidota</taxon>
        <taxon>Flavobacteriia</taxon>
        <taxon>Flavobacteriales</taxon>
        <taxon>Flavobacteriaceae</taxon>
        <taxon>Flagellimonas</taxon>
    </lineage>
</organism>
<dbReference type="Gene3D" id="1.10.287.470">
    <property type="entry name" value="Helix hairpin bin"/>
    <property type="match status" value="2"/>
</dbReference>
<comment type="caution">
    <text evidence="2">The sequence shown here is derived from an EMBL/GenBank/DDBJ whole genome shotgun (WGS) entry which is preliminary data.</text>
</comment>
<dbReference type="Gene3D" id="2.40.50.100">
    <property type="match status" value="2"/>
</dbReference>
<proteinExistence type="predicted"/>
<gene>
    <name evidence="2" type="ORF">DKG77_06035</name>
</gene>
<dbReference type="OrthoDB" id="1114717at2"/>
<dbReference type="GO" id="GO:0015562">
    <property type="term" value="F:efflux transmembrane transporter activity"/>
    <property type="evidence" value="ECO:0007669"/>
    <property type="project" value="TreeGrafter"/>
</dbReference>
<dbReference type="SUPFAM" id="SSF111369">
    <property type="entry name" value="HlyD-like secretion proteins"/>
    <property type="match status" value="2"/>
</dbReference>
<protein>
    <submittedName>
        <fullName evidence="2">Efflux transporter periplasmic adaptor subunit</fullName>
    </submittedName>
</protein>
<reference evidence="2 3" key="1">
    <citation type="submission" date="2018-05" db="EMBL/GenBank/DDBJ databases">
        <title>Complete genome sequence of Flagellimonas aquimarina ECD12 isolated from seaweed Ecklonia cava.</title>
        <authorList>
            <person name="Choi S."/>
            <person name="Seong C."/>
        </authorList>
    </citation>
    <scope>NUCLEOTIDE SEQUENCE [LARGE SCALE GENOMIC DNA]</scope>
    <source>
        <strain evidence="2 3">ECD12</strain>
    </source>
</reference>
<dbReference type="RefSeq" id="WP_109661134.1">
    <property type="nucleotide sequence ID" value="NZ_QGEG01000001.1"/>
</dbReference>
<dbReference type="Gene3D" id="2.40.30.170">
    <property type="match status" value="1"/>
</dbReference>
<feature type="domain" description="Multidrug resistance protein MdtA-like barrel-sandwich hybrid" evidence="1">
    <location>
        <begin position="68"/>
        <end position="216"/>
    </location>
</feature>
<sequence length="378" mass="42300">MRKLIISAVFGGLIIFGSLYFAGLIAGSKDSKRPKPEKVIKTVFVDTVKNTVIPIVVPANGNLKAKRRVELFSEVQGVFRSGSKLFRTGQEYNAGQTLIRIDANEYYASVQSAKSNLYNLLTSIMPDLRLDYPEIYPKWQEYLNGFDLNGTTPKLPEMTSEKEKFFISGRGIISNYYNVKNLEQRLSKYNITAPFKGVLTDALVTEGTLVRVGQKLGEYINIGVYELEVSISKTYGDFLKVGKKVALSNLNKTKEYMGEVTRVNGRVDQNSQTITVFIEVSGDNLKEGQYLEANLQAKEEPNAIEIDRSLLLENNQIFVVRDSILELIDVNPVYFTDKKVVLKNVPDSEVIIAKALTGAYAGMLVKVFDEDKPKKAKS</sequence>
<dbReference type="Proteomes" id="UP000245762">
    <property type="component" value="Unassembled WGS sequence"/>
</dbReference>
<dbReference type="AlphaFoldDB" id="A0A316L7U1"/>
<evidence type="ECO:0000313" key="3">
    <source>
        <dbReference type="Proteomes" id="UP000245762"/>
    </source>
</evidence>
<dbReference type="PANTHER" id="PTHR30469">
    <property type="entry name" value="MULTIDRUG RESISTANCE PROTEIN MDTA"/>
    <property type="match status" value="1"/>
</dbReference>
<dbReference type="GO" id="GO:1990281">
    <property type="term" value="C:efflux pump complex"/>
    <property type="evidence" value="ECO:0007669"/>
    <property type="project" value="TreeGrafter"/>
</dbReference>